<accession>X1C724</accession>
<sequence>MHTERPVHAQPWLARLARNIDPVCPNILCAIKHRQEYAKHEYHLNMYGPLCKTEAIAEHKRPVHIEMVFMFLK</sequence>
<proteinExistence type="predicted"/>
<organism evidence="1">
    <name type="scientific">marine sediment metagenome</name>
    <dbReference type="NCBI Taxonomy" id="412755"/>
    <lineage>
        <taxon>unclassified sequences</taxon>
        <taxon>metagenomes</taxon>
        <taxon>ecological metagenomes</taxon>
    </lineage>
</organism>
<gene>
    <name evidence="1" type="ORF">S01H4_42592</name>
</gene>
<dbReference type="EMBL" id="BART01023404">
    <property type="protein sequence ID" value="GAG92198.1"/>
    <property type="molecule type" value="Genomic_DNA"/>
</dbReference>
<dbReference type="AlphaFoldDB" id="X1C724"/>
<name>X1C724_9ZZZZ</name>
<protein>
    <submittedName>
        <fullName evidence="1">Uncharacterized protein</fullName>
    </submittedName>
</protein>
<reference evidence="1" key="1">
    <citation type="journal article" date="2014" name="Front. Microbiol.">
        <title>High frequency of phylogenetically diverse reductive dehalogenase-homologous genes in deep subseafloor sedimentary metagenomes.</title>
        <authorList>
            <person name="Kawai M."/>
            <person name="Futagami T."/>
            <person name="Toyoda A."/>
            <person name="Takaki Y."/>
            <person name="Nishi S."/>
            <person name="Hori S."/>
            <person name="Arai W."/>
            <person name="Tsubouchi T."/>
            <person name="Morono Y."/>
            <person name="Uchiyama I."/>
            <person name="Ito T."/>
            <person name="Fujiyama A."/>
            <person name="Inagaki F."/>
            <person name="Takami H."/>
        </authorList>
    </citation>
    <scope>NUCLEOTIDE SEQUENCE</scope>
    <source>
        <strain evidence="1">Expedition CK06-06</strain>
    </source>
</reference>
<evidence type="ECO:0000313" key="1">
    <source>
        <dbReference type="EMBL" id="GAG92198.1"/>
    </source>
</evidence>
<feature type="non-terminal residue" evidence="1">
    <location>
        <position position="73"/>
    </location>
</feature>
<comment type="caution">
    <text evidence="1">The sequence shown here is derived from an EMBL/GenBank/DDBJ whole genome shotgun (WGS) entry which is preliminary data.</text>
</comment>